<gene>
    <name evidence="2" type="ORF">KDK_58280</name>
</gene>
<protein>
    <submittedName>
        <fullName evidence="2">Uncharacterized protein</fullName>
    </submittedName>
</protein>
<dbReference type="EMBL" id="BIFS01000002">
    <property type="protein sequence ID" value="GCE22028.1"/>
    <property type="molecule type" value="Genomic_DNA"/>
</dbReference>
<reference evidence="3" key="1">
    <citation type="submission" date="2018-12" db="EMBL/GenBank/DDBJ databases">
        <title>Tengunoibacter tsumagoiensis gen. nov., sp. nov., Dictyobacter kobayashii sp. nov., D. alpinus sp. nov., and D. joshuensis sp. nov. and description of Dictyobacteraceae fam. nov. within the order Ktedonobacterales isolated from Tengu-no-mugimeshi.</title>
        <authorList>
            <person name="Wang C.M."/>
            <person name="Zheng Y."/>
            <person name="Sakai Y."/>
            <person name="Toyoda A."/>
            <person name="Minakuchi Y."/>
            <person name="Abe K."/>
            <person name="Yokota A."/>
            <person name="Yabe S."/>
        </authorList>
    </citation>
    <scope>NUCLEOTIDE SEQUENCE [LARGE SCALE GENOMIC DNA]</scope>
    <source>
        <strain evidence="3">Uno11</strain>
    </source>
</reference>
<dbReference type="Proteomes" id="UP000287188">
    <property type="component" value="Unassembled WGS sequence"/>
</dbReference>
<name>A0A402ASD2_9CHLR</name>
<evidence type="ECO:0000313" key="3">
    <source>
        <dbReference type="Proteomes" id="UP000287188"/>
    </source>
</evidence>
<keyword evidence="3" id="KW-1185">Reference proteome</keyword>
<evidence type="ECO:0000256" key="1">
    <source>
        <dbReference type="SAM" id="Phobius"/>
    </source>
</evidence>
<accession>A0A402ASD2</accession>
<feature type="transmembrane region" description="Helical" evidence="1">
    <location>
        <begin position="176"/>
        <end position="200"/>
    </location>
</feature>
<feature type="transmembrane region" description="Helical" evidence="1">
    <location>
        <begin position="149"/>
        <end position="170"/>
    </location>
</feature>
<keyword evidence="1" id="KW-0472">Membrane</keyword>
<feature type="transmembrane region" description="Helical" evidence="1">
    <location>
        <begin position="116"/>
        <end position="137"/>
    </location>
</feature>
<comment type="caution">
    <text evidence="2">The sequence shown here is derived from an EMBL/GenBank/DDBJ whole genome shotgun (WGS) entry which is preliminary data.</text>
</comment>
<sequence>MPHSSLFTHQGIRLHLSPQQRFQIIAITIPLFIRYRRGGFSTEQQDQFAARMRAHNLPEDHIRLLIILIGTVAKVLADQEHAYRFDRYLGGGCAVLDLVLFQILASSGLADIPLHIAWLAFVCSLPCTAGFLAFCFVRPPTSKNRYGVIHLYLSFLSVVGAFIATDAYIWHLWDVAGIIFLTLSLLVGLLSFGYATLVLLATHLRSELSTDPTFTTPDPDQPETLYG</sequence>
<dbReference type="AlphaFoldDB" id="A0A402ASD2"/>
<proteinExistence type="predicted"/>
<keyword evidence="1" id="KW-0812">Transmembrane</keyword>
<organism evidence="2 3">
    <name type="scientific">Dictyobacter kobayashii</name>
    <dbReference type="NCBI Taxonomy" id="2014872"/>
    <lineage>
        <taxon>Bacteria</taxon>
        <taxon>Bacillati</taxon>
        <taxon>Chloroflexota</taxon>
        <taxon>Ktedonobacteria</taxon>
        <taxon>Ktedonobacterales</taxon>
        <taxon>Dictyobacteraceae</taxon>
        <taxon>Dictyobacter</taxon>
    </lineage>
</organism>
<keyword evidence="1" id="KW-1133">Transmembrane helix</keyword>
<feature type="transmembrane region" description="Helical" evidence="1">
    <location>
        <begin position="89"/>
        <end position="110"/>
    </location>
</feature>
<dbReference type="RefSeq" id="WP_126554524.1">
    <property type="nucleotide sequence ID" value="NZ_BIFS01000002.1"/>
</dbReference>
<evidence type="ECO:0000313" key="2">
    <source>
        <dbReference type="EMBL" id="GCE22028.1"/>
    </source>
</evidence>